<keyword evidence="1" id="KW-1133">Transmembrane helix</keyword>
<dbReference type="RefSeq" id="WP_101218776.1">
    <property type="nucleotide sequence ID" value="NZ_KZ477987.1"/>
</dbReference>
<evidence type="ECO:0000313" key="3">
    <source>
        <dbReference type="Proteomes" id="UP000233564"/>
    </source>
</evidence>
<feature type="transmembrane region" description="Helical" evidence="1">
    <location>
        <begin position="80"/>
        <end position="101"/>
    </location>
</feature>
<accession>A0A2N1EDI1</accession>
<dbReference type="EMBL" id="NVXX01000005">
    <property type="protein sequence ID" value="PKH25636.1"/>
    <property type="molecule type" value="Genomic_DNA"/>
</dbReference>
<proteinExistence type="predicted"/>
<evidence type="ECO:0000313" key="2">
    <source>
        <dbReference type="EMBL" id="PKH25636.1"/>
    </source>
</evidence>
<feature type="transmembrane region" description="Helical" evidence="1">
    <location>
        <begin position="42"/>
        <end position="68"/>
    </location>
</feature>
<dbReference type="Proteomes" id="UP000233564">
    <property type="component" value="Unassembled WGS sequence"/>
</dbReference>
<sequence>MFKDLLDALGRIKSRPLLNVFAALALSTFVDGGGPIKDPFSLTSLLLPFFLFFASVMVVSWVHCVINLNSRLADHDLFSWGPYLGGVVLTFCLCVVFWYVSNVADPINLKLFGSVEFVRMFALYLFAVETMNIKR</sequence>
<evidence type="ECO:0008006" key="4">
    <source>
        <dbReference type="Google" id="ProtNLM"/>
    </source>
</evidence>
<evidence type="ECO:0000256" key="1">
    <source>
        <dbReference type="SAM" id="Phobius"/>
    </source>
</evidence>
<protein>
    <recommendedName>
        <fullName evidence="4">Transmembrane protein</fullName>
    </recommendedName>
</protein>
<dbReference type="AlphaFoldDB" id="A0A2N1EDI1"/>
<name>A0A2N1EDI1_PSEFL</name>
<organism evidence="2 3">
    <name type="scientific">Pseudomonas fluorescens</name>
    <dbReference type="NCBI Taxonomy" id="294"/>
    <lineage>
        <taxon>Bacteria</taxon>
        <taxon>Pseudomonadati</taxon>
        <taxon>Pseudomonadota</taxon>
        <taxon>Gammaproteobacteria</taxon>
        <taxon>Pseudomonadales</taxon>
        <taxon>Pseudomonadaceae</taxon>
        <taxon>Pseudomonas</taxon>
    </lineage>
</organism>
<keyword evidence="1" id="KW-0812">Transmembrane</keyword>
<keyword evidence="1" id="KW-0472">Membrane</keyword>
<reference evidence="2 3" key="1">
    <citation type="submission" date="2017-08" db="EMBL/GenBank/DDBJ databases">
        <authorList>
            <person name="de Groot N.N."/>
        </authorList>
    </citation>
    <scope>NUCLEOTIDE SEQUENCE [LARGE SCALE GENOMIC DNA]</scope>
    <source>
        <strain evidence="2 3">PfR 37</strain>
    </source>
</reference>
<comment type="caution">
    <text evidence="2">The sequence shown here is derived from an EMBL/GenBank/DDBJ whole genome shotgun (WGS) entry which is preliminary data.</text>
</comment>
<feature type="transmembrane region" description="Helical" evidence="1">
    <location>
        <begin position="107"/>
        <end position="127"/>
    </location>
</feature>
<gene>
    <name evidence="2" type="ORF">CIB54_04450</name>
</gene>